<comment type="caution">
    <text evidence="1">The sequence shown here is derived from an EMBL/GenBank/DDBJ whole genome shotgun (WGS) entry which is preliminary data.</text>
</comment>
<evidence type="ECO:0000313" key="1">
    <source>
        <dbReference type="EMBL" id="OMJ17443.1"/>
    </source>
</evidence>
<organism evidence="1 2">
    <name type="scientific">Smittium culicis</name>
    <dbReference type="NCBI Taxonomy" id="133412"/>
    <lineage>
        <taxon>Eukaryota</taxon>
        <taxon>Fungi</taxon>
        <taxon>Fungi incertae sedis</taxon>
        <taxon>Zoopagomycota</taxon>
        <taxon>Kickxellomycotina</taxon>
        <taxon>Harpellomycetes</taxon>
        <taxon>Harpellales</taxon>
        <taxon>Legeriomycetaceae</taxon>
        <taxon>Smittium</taxon>
    </lineage>
</organism>
<keyword evidence="2" id="KW-1185">Reference proteome</keyword>
<name>A0A1R1XS14_9FUNG</name>
<accession>A0A1R1XS14</accession>
<dbReference type="EMBL" id="LSSM01003582">
    <property type="protein sequence ID" value="OMJ17443.1"/>
    <property type="molecule type" value="Genomic_DNA"/>
</dbReference>
<evidence type="ECO:0000313" key="2">
    <source>
        <dbReference type="Proteomes" id="UP000187429"/>
    </source>
</evidence>
<gene>
    <name evidence="1" type="ORF">AYI69_g7430</name>
</gene>
<sequence length="133" mass="15238">MDINKIDKTSQRVKNIEISLADVCSATDSEDTAITIRNIYLSPNLKMLGKYKINNINVISTFNKIQKLKNKQKNKTNIIPQLLETKKIENVIGHINAVGEETTSKYFLIKEKAVEKRDNKEKNISTEIEMELN</sequence>
<proteinExistence type="predicted"/>
<dbReference type="AlphaFoldDB" id="A0A1R1XS14"/>
<protein>
    <submittedName>
        <fullName evidence="1">Uncharacterized protein</fullName>
    </submittedName>
</protein>
<dbReference type="Proteomes" id="UP000187429">
    <property type="component" value="Unassembled WGS sequence"/>
</dbReference>
<reference evidence="2" key="1">
    <citation type="submission" date="2017-01" db="EMBL/GenBank/DDBJ databases">
        <authorList>
            <person name="Wang Y."/>
            <person name="White M."/>
            <person name="Kvist S."/>
            <person name="Moncalvo J.-M."/>
        </authorList>
    </citation>
    <scope>NUCLEOTIDE SEQUENCE [LARGE SCALE GENOMIC DNA]</scope>
    <source>
        <strain evidence="2">ID-206-W2</strain>
    </source>
</reference>